<dbReference type="PANTHER" id="PTHR12203:SF74">
    <property type="entry name" value="GLYCOSYLTRANSFERASE"/>
    <property type="match status" value="1"/>
</dbReference>
<keyword evidence="2" id="KW-1133">Transmembrane helix</keyword>
<protein>
    <recommendedName>
        <fullName evidence="3">Glycosyl transferase CAP10 domain-containing protein</fullName>
    </recommendedName>
</protein>
<dbReference type="Proteomes" id="UP001177140">
    <property type="component" value="Unassembled WGS sequence"/>
</dbReference>
<keyword evidence="5" id="KW-1185">Reference proteome</keyword>
<reference evidence="4" key="1">
    <citation type="submission" date="2022-03" db="EMBL/GenBank/DDBJ databases">
        <title>A functionally conserved STORR gene fusion in Papaver species that diverged 16.8 million years ago.</title>
        <authorList>
            <person name="Catania T."/>
        </authorList>
    </citation>
    <scope>NUCLEOTIDE SEQUENCE</scope>
    <source>
        <strain evidence="4">S-191538</strain>
    </source>
</reference>
<evidence type="ECO:0000256" key="1">
    <source>
        <dbReference type="SAM" id="MobiDB-lite"/>
    </source>
</evidence>
<keyword evidence="2" id="KW-0812">Transmembrane</keyword>
<feature type="transmembrane region" description="Helical" evidence="2">
    <location>
        <begin position="33"/>
        <end position="51"/>
    </location>
</feature>
<keyword evidence="2" id="KW-0472">Membrane</keyword>
<dbReference type="InterPro" id="IPR051091">
    <property type="entry name" value="O-Glucosyltr/Glycosyltrsf_90"/>
</dbReference>
<evidence type="ECO:0000256" key="2">
    <source>
        <dbReference type="SAM" id="Phobius"/>
    </source>
</evidence>
<name>A0AA41VDR2_PAPNU</name>
<evidence type="ECO:0000313" key="5">
    <source>
        <dbReference type="Proteomes" id="UP001177140"/>
    </source>
</evidence>
<feature type="domain" description="Glycosyl transferase CAP10" evidence="3">
    <location>
        <begin position="199"/>
        <end position="448"/>
    </location>
</feature>
<comment type="caution">
    <text evidence="4">The sequence shown here is derived from an EMBL/GenBank/DDBJ whole genome shotgun (WGS) entry which is preliminary data.</text>
</comment>
<dbReference type="AlphaFoldDB" id="A0AA41VDR2"/>
<gene>
    <name evidence="4" type="ORF">MKW94_004052</name>
</gene>
<dbReference type="InterPro" id="IPR006598">
    <property type="entry name" value="CAP10"/>
</dbReference>
<dbReference type="PANTHER" id="PTHR12203">
    <property type="entry name" value="KDEL LYS-ASP-GLU-LEU CONTAINING - RELATED"/>
    <property type="match status" value="1"/>
</dbReference>
<dbReference type="Pfam" id="PF05686">
    <property type="entry name" value="Glyco_transf_90"/>
    <property type="match status" value="1"/>
</dbReference>
<dbReference type="SMART" id="SM00672">
    <property type="entry name" value="CAP10"/>
    <property type="match status" value="1"/>
</dbReference>
<accession>A0AA41VDR2</accession>
<dbReference type="EMBL" id="JAJJMA010200455">
    <property type="protein sequence ID" value="MCL7039352.1"/>
    <property type="molecule type" value="Genomic_DNA"/>
</dbReference>
<proteinExistence type="predicted"/>
<evidence type="ECO:0000313" key="4">
    <source>
        <dbReference type="EMBL" id="MCL7039352.1"/>
    </source>
</evidence>
<sequence length="527" mass="61276">MTSDHLMTKANNTPRGTRSEAERMRMTLASAKSSTTILFVFLLFFGAYMYSRCISSNILASVNRLNPGSVISTSIPLPVKRNIHKQQPAPYSPLNCSAYDEIKKCTVNHPETLTDEDMHSSSSTKECPNYFRWIHEDLRPWRDTGITEEMIARANDTANFRLTIVNGKVYMQKIRKVFQTRDLFTIWGIVQLMRKYPGKLPDLDLMFNAGDKPTHRFKDYQGPNAITPPPVFSFCGQDSYVAIAFPDWSFWGWPEIRIRPWSTLLEDLKEGNKKTKWIERDPYAYWKGNPKVAPTRKDLIKCNVSEEKDWNARLYDMDWGRENRQGFHQSNLADQCVHRYKIYIEGAGWSVSEKYILACNSLTLLVKPRFYDFFTRSLVALHHYWPIKENDKCRSIKFAVDWGNSHKTIVRRIGTAASNFIQEDLKMDYVYDYMLHLLTGYSKLMKYKPIVPPDAVEMCFESMVCPEGGLRRKFMMESMVKAPSNTEPCTLPPEFDSSQLQAFHQENEDSIKEVESWENAFYNNHTK</sequence>
<evidence type="ECO:0000259" key="3">
    <source>
        <dbReference type="SMART" id="SM00672"/>
    </source>
</evidence>
<feature type="region of interest" description="Disordered" evidence="1">
    <location>
        <begin position="1"/>
        <end position="21"/>
    </location>
</feature>
<organism evidence="4 5">
    <name type="scientific">Papaver nudicaule</name>
    <name type="common">Iceland poppy</name>
    <dbReference type="NCBI Taxonomy" id="74823"/>
    <lineage>
        <taxon>Eukaryota</taxon>
        <taxon>Viridiplantae</taxon>
        <taxon>Streptophyta</taxon>
        <taxon>Embryophyta</taxon>
        <taxon>Tracheophyta</taxon>
        <taxon>Spermatophyta</taxon>
        <taxon>Magnoliopsida</taxon>
        <taxon>Ranunculales</taxon>
        <taxon>Papaveraceae</taxon>
        <taxon>Papaveroideae</taxon>
        <taxon>Papaver</taxon>
    </lineage>
</organism>
<feature type="compositionally biased region" description="Polar residues" evidence="1">
    <location>
        <begin position="1"/>
        <end position="16"/>
    </location>
</feature>